<dbReference type="Proteomes" id="UP000824782">
    <property type="component" value="Unassembled WGS sequence"/>
</dbReference>
<accession>A0AAV6YJN0</accession>
<proteinExistence type="predicted"/>
<dbReference type="AlphaFoldDB" id="A0AAV6YJN0"/>
<dbReference type="EMBL" id="WNYA01067667">
    <property type="protein sequence ID" value="KAG8535412.1"/>
    <property type="molecule type" value="Genomic_DNA"/>
</dbReference>
<evidence type="ECO:0000256" key="1">
    <source>
        <dbReference type="SAM" id="MobiDB-lite"/>
    </source>
</evidence>
<name>A0AAV6YJN0_ENGPU</name>
<comment type="caution">
    <text evidence="2">The sequence shown here is derived from an EMBL/GenBank/DDBJ whole genome shotgun (WGS) entry which is preliminary data.</text>
</comment>
<gene>
    <name evidence="2" type="ORF">GDO81_028608</name>
</gene>
<protein>
    <submittedName>
        <fullName evidence="2">Uncharacterized protein</fullName>
    </submittedName>
</protein>
<reference evidence="2" key="1">
    <citation type="thesis" date="2020" institute="ProQuest LLC" country="789 East Eisenhower Parkway, Ann Arbor, MI, USA">
        <title>Comparative Genomics and Chromosome Evolution.</title>
        <authorList>
            <person name="Mudd A.B."/>
        </authorList>
    </citation>
    <scope>NUCLEOTIDE SEQUENCE</scope>
    <source>
        <strain evidence="2">237g6f4</strain>
        <tissue evidence="2">Blood</tissue>
    </source>
</reference>
<evidence type="ECO:0000313" key="2">
    <source>
        <dbReference type="EMBL" id="KAG8535412.1"/>
    </source>
</evidence>
<sequence>MERPGGTPPQQDHPALRRALAKTRAHLDSSPGLQLVPSPHVVVQRVHRLFPRVFHHKMALSGGMPIYIYIYTTGDWLAIY</sequence>
<feature type="region of interest" description="Disordered" evidence="1">
    <location>
        <begin position="1"/>
        <end position="24"/>
    </location>
</feature>
<keyword evidence="3" id="KW-1185">Reference proteome</keyword>
<evidence type="ECO:0000313" key="3">
    <source>
        <dbReference type="Proteomes" id="UP000824782"/>
    </source>
</evidence>
<organism evidence="2 3">
    <name type="scientific">Engystomops pustulosus</name>
    <name type="common">Tungara frog</name>
    <name type="synonym">Physalaemus pustulosus</name>
    <dbReference type="NCBI Taxonomy" id="76066"/>
    <lineage>
        <taxon>Eukaryota</taxon>
        <taxon>Metazoa</taxon>
        <taxon>Chordata</taxon>
        <taxon>Craniata</taxon>
        <taxon>Vertebrata</taxon>
        <taxon>Euteleostomi</taxon>
        <taxon>Amphibia</taxon>
        <taxon>Batrachia</taxon>
        <taxon>Anura</taxon>
        <taxon>Neobatrachia</taxon>
        <taxon>Hyloidea</taxon>
        <taxon>Leptodactylidae</taxon>
        <taxon>Leiuperinae</taxon>
        <taxon>Engystomops</taxon>
    </lineage>
</organism>